<dbReference type="EMBL" id="JTFC01000009">
    <property type="protein sequence ID" value="RUS57939.1"/>
    <property type="molecule type" value="Genomic_DNA"/>
</dbReference>
<dbReference type="GO" id="GO:0031956">
    <property type="term" value="F:medium-chain fatty acid-CoA ligase activity"/>
    <property type="evidence" value="ECO:0007669"/>
    <property type="project" value="TreeGrafter"/>
</dbReference>
<sequence length="505" mass="56132">MNTTTALEMNALRIPDEVCLEFGEKNYTWKELDELANRYAKGFADRGIRRGDHIAVLMKNSDDFVVISYAIWKVGAVLVPIHYLSATPEVTYILQHANIVAFIFDDVFMHIAEQALSQLEQALNLVVHRGDQQHPQFSPLASLCATSIKPVGTHIEDSHFAEILYTQGTTGKPKGALFTHSQVMDTAFIYERLSQMTRQDSYLVSVPLCHGLSLNAIMLMAALVGGKLVIQEHFDASEILTWMQTRKITHFFGVPSMYHALVEQAPVDFSAPDLRVVSYGAAPMPVPLIDRAMALFSGAQFFNIYGTTESGPTGLMLLPSEHHQHKGKTGKAMPLTAVRLVNEYMEDVPQGTQGEIIIKSPTVMTEYYKDPAATFTMKKNGWLFTGDLATEDKDGYMTIVGRKDNTILSGGETVYAVDIEHVLLTHPAVQEAVIMGIPDQVWGEIVAVTIVPNPGKTITEQELVAYCKTHLASYKIPKKFLFMDELPRSTSGKILKDHLKETLKK</sequence>
<accession>A0A433RXH4</accession>
<dbReference type="InterPro" id="IPR000873">
    <property type="entry name" value="AMP-dep_synth/lig_dom"/>
</dbReference>
<comment type="similarity">
    <text evidence="1">Belongs to the ATP-dependent AMP-binding enzyme family.</text>
</comment>
<evidence type="ECO:0000256" key="1">
    <source>
        <dbReference type="ARBA" id="ARBA00006432"/>
    </source>
</evidence>
<evidence type="ECO:0000313" key="5">
    <source>
        <dbReference type="EMBL" id="RUS57939.1"/>
    </source>
</evidence>
<comment type="caution">
    <text evidence="5">The sequence shown here is derived from an EMBL/GenBank/DDBJ whole genome shotgun (WGS) entry which is preliminary data.</text>
</comment>
<dbReference type="PANTHER" id="PTHR43201">
    <property type="entry name" value="ACYL-COA SYNTHETASE"/>
    <property type="match status" value="1"/>
</dbReference>
<dbReference type="GO" id="GO:0006631">
    <property type="term" value="P:fatty acid metabolic process"/>
    <property type="evidence" value="ECO:0007669"/>
    <property type="project" value="TreeGrafter"/>
</dbReference>
<dbReference type="InterPro" id="IPR042099">
    <property type="entry name" value="ANL_N_sf"/>
</dbReference>
<proteinExistence type="inferred from homology"/>
<evidence type="ECO:0000256" key="2">
    <source>
        <dbReference type="ARBA" id="ARBA00022598"/>
    </source>
</evidence>
<feature type="domain" description="AMP-binding enzyme C-terminal" evidence="4">
    <location>
        <begin position="419"/>
        <end position="493"/>
    </location>
</feature>
<dbReference type="Pfam" id="PF00501">
    <property type="entry name" value="AMP-binding"/>
    <property type="match status" value="1"/>
</dbReference>
<dbReference type="InterPro" id="IPR045851">
    <property type="entry name" value="AMP-bd_C_sf"/>
</dbReference>
<dbReference type="Proteomes" id="UP000288623">
    <property type="component" value="Unassembled WGS sequence"/>
</dbReference>
<protein>
    <recommendedName>
        <fullName evidence="7">Long-chain fatty acid--CoA ligase</fullName>
    </recommendedName>
</protein>
<dbReference type="InterPro" id="IPR025110">
    <property type="entry name" value="AMP-bd_C"/>
</dbReference>
<evidence type="ECO:0008006" key="7">
    <source>
        <dbReference type="Google" id="ProtNLM"/>
    </source>
</evidence>
<dbReference type="OrthoDB" id="9765680at2"/>
<dbReference type="Pfam" id="PF13193">
    <property type="entry name" value="AMP-binding_C"/>
    <property type="match status" value="1"/>
</dbReference>
<dbReference type="AlphaFoldDB" id="A0A433RXH4"/>
<reference evidence="5 6" key="1">
    <citation type="submission" date="2014-11" db="EMBL/GenBank/DDBJ databases">
        <title>Genome sequence and analysis of novel Kurthia sp.</title>
        <authorList>
            <person name="Lawson J.N."/>
            <person name="Gonzalez J.E."/>
            <person name="Rinauldi L."/>
            <person name="Xuan Z."/>
            <person name="Firman A."/>
            <person name="Shaddox L."/>
            <person name="Trudeau A."/>
            <person name="Shah S."/>
            <person name="Reiman D."/>
        </authorList>
    </citation>
    <scope>NUCLEOTIDE SEQUENCE [LARGE SCALE GENOMIC DNA]</scope>
    <source>
        <strain evidence="5 6">3B1D</strain>
    </source>
</reference>
<evidence type="ECO:0000313" key="6">
    <source>
        <dbReference type="Proteomes" id="UP000288623"/>
    </source>
</evidence>
<organism evidence="5 6">
    <name type="scientific">Candidatus Kurthia intestinigallinarum</name>
    <dbReference type="NCBI Taxonomy" id="1562256"/>
    <lineage>
        <taxon>Bacteria</taxon>
        <taxon>Bacillati</taxon>
        <taxon>Bacillota</taxon>
        <taxon>Bacilli</taxon>
        <taxon>Bacillales</taxon>
        <taxon>Caryophanaceae</taxon>
        <taxon>Kurthia</taxon>
    </lineage>
</organism>
<dbReference type="Gene3D" id="3.40.50.12780">
    <property type="entry name" value="N-terminal domain of ligase-like"/>
    <property type="match status" value="1"/>
</dbReference>
<keyword evidence="6" id="KW-1185">Reference proteome</keyword>
<dbReference type="FunFam" id="3.30.300.30:FF:000008">
    <property type="entry name" value="2,3-dihydroxybenzoate-AMP ligase"/>
    <property type="match status" value="1"/>
</dbReference>
<evidence type="ECO:0000259" key="4">
    <source>
        <dbReference type="Pfam" id="PF13193"/>
    </source>
</evidence>
<dbReference type="PANTHER" id="PTHR43201:SF5">
    <property type="entry name" value="MEDIUM-CHAIN ACYL-COA LIGASE ACSF2, MITOCHONDRIAL"/>
    <property type="match status" value="1"/>
</dbReference>
<evidence type="ECO:0000259" key="3">
    <source>
        <dbReference type="Pfam" id="PF00501"/>
    </source>
</evidence>
<dbReference type="Gene3D" id="3.30.300.30">
    <property type="match status" value="1"/>
</dbReference>
<gene>
    <name evidence="5" type="ORF">QI30_03225</name>
</gene>
<dbReference type="RefSeq" id="WP_158620948.1">
    <property type="nucleotide sequence ID" value="NZ_JTFC01000009.1"/>
</dbReference>
<name>A0A433RXH4_9BACL</name>
<dbReference type="SUPFAM" id="SSF56801">
    <property type="entry name" value="Acetyl-CoA synthetase-like"/>
    <property type="match status" value="1"/>
</dbReference>
<keyword evidence="2" id="KW-0436">Ligase</keyword>
<feature type="domain" description="AMP-dependent synthetase/ligase" evidence="3">
    <location>
        <begin position="8"/>
        <end position="368"/>
    </location>
</feature>